<name>Q54WJ4_DICDI</name>
<feature type="region of interest" description="Disordered" evidence="1">
    <location>
        <begin position="71"/>
        <end position="90"/>
    </location>
</feature>
<protein>
    <submittedName>
        <fullName evidence="2">Uncharacterized protein</fullName>
    </submittedName>
</protein>
<organism evidence="2 3">
    <name type="scientific">Dictyostelium discoideum</name>
    <name type="common">Social amoeba</name>
    <dbReference type="NCBI Taxonomy" id="44689"/>
    <lineage>
        <taxon>Eukaryota</taxon>
        <taxon>Amoebozoa</taxon>
        <taxon>Evosea</taxon>
        <taxon>Eumycetozoa</taxon>
        <taxon>Dictyostelia</taxon>
        <taxon>Dictyosteliales</taxon>
        <taxon>Dictyosteliaceae</taxon>
        <taxon>Dictyostelium</taxon>
    </lineage>
</organism>
<dbReference type="InParanoid" id="Q54WJ4"/>
<sequence>MESLLPQFNTISLIHPMSSATSHLLEQRQFLSTQPLVIEFEGVWDDDESEDTLDLELNFYNNNFKQTQNINNNNNNNSNNNNNNNNIISNENNNINNYQIETISKHLKKLEKEGHIKIPKSLNFRKSHQSGFQIKKNSFIRDKKLISISNTMKNNIFHCLIK</sequence>
<dbReference type="FunCoup" id="Q54WJ4">
    <property type="interactions" value="877"/>
</dbReference>
<dbReference type="KEGG" id="ddi:DDB_G0279623"/>
<evidence type="ECO:0000313" key="2">
    <source>
        <dbReference type="EMBL" id="EAL67586.1"/>
    </source>
</evidence>
<dbReference type="eggNOG" id="ENOG502RI4Q">
    <property type="taxonomic scope" value="Eukaryota"/>
</dbReference>
<dbReference type="VEuPathDB" id="AmoebaDB:DDB_G0279623"/>
<accession>Q54WJ4</accession>
<dbReference type="PaxDb" id="44689-DDB0205943"/>
<dbReference type="GeneID" id="8622133"/>
<dbReference type="Proteomes" id="UP000002195">
    <property type="component" value="Unassembled WGS sequence"/>
</dbReference>
<comment type="caution">
    <text evidence="2">The sequence shown here is derived from an EMBL/GenBank/DDBJ whole genome shotgun (WGS) entry which is preliminary data.</text>
</comment>
<gene>
    <name evidence="2" type="ORF">DDB_G0279623</name>
</gene>
<dbReference type="EMBL" id="AAFI02000032">
    <property type="protein sequence ID" value="EAL67586.1"/>
    <property type="molecule type" value="Genomic_DNA"/>
</dbReference>
<dbReference type="HOGENOM" id="CLU_1565765_0_0_1"/>
<proteinExistence type="predicted"/>
<dbReference type="PhylomeDB" id="Q54WJ4"/>
<evidence type="ECO:0000313" key="3">
    <source>
        <dbReference type="Proteomes" id="UP000002195"/>
    </source>
</evidence>
<dbReference type="dictyBase" id="DDB_G0279623"/>
<evidence type="ECO:0000256" key="1">
    <source>
        <dbReference type="SAM" id="MobiDB-lite"/>
    </source>
</evidence>
<keyword evidence="3" id="KW-1185">Reference proteome</keyword>
<reference evidence="2 3" key="1">
    <citation type="journal article" date="2005" name="Nature">
        <title>The genome of the social amoeba Dictyostelium discoideum.</title>
        <authorList>
            <consortium name="The Dictyostelium discoideum Sequencing Consortium"/>
            <person name="Eichinger L."/>
            <person name="Pachebat J.A."/>
            <person name="Glockner G."/>
            <person name="Rajandream M.A."/>
            <person name="Sucgang R."/>
            <person name="Berriman M."/>
            <person name="Song J."/>
            <person name="Olsen R."/>
            <person name="Szafranski K."/>
            <person name="Xu Q."/>
            <person name="Tunggal B."/>
            <person name="Kummerfeld S."/>
            <person name="Madera M."/>
            <person name="Konfortov B.A."/>
            <person name="Rivero F."/>
            <person name="Bankier A.T."/>
            <person name="Lehmann R."/>
            <person name="Hamlin N."/>
            <person name="Davies R."/>
            <person name="Gaudet P."/>
            <person name="Fey P."/>
            <person name="Pilcher K."/>
            <person name="Chen G."/>
            <person name="Saunders D."/>
            <person name="Sodergren E."/>
            <person name="Davis P."/>
            <person name="Kerhornou A."/>
            <person name="Nie X."/>
            <person name="Hall N."/>
            <person name="Anjard C."/>
            <person name="Hemphill L."/>
            <person name="Bason N."/>
            <person name="Farbrother P."/>
            <person name="Desany B."/>
            <person name="Just E."/>
            <person name="Morio T."/>
            <person name="Rost R."/>
            <person name="Churcher C."/>
            <person name="Cooper J."/>
            <person name="Haydock S."/>
            <person name="van Driessche N."/>
            <person name="Cronin A."/>
            <person name="Goodhead I."/>
            <person name="Muzny D."/>
            <person name="Mourier T."/>
            <person name="Pain A."/>
            <person name="Lu M."/>
            <person name="Harper D."/>
            <person name="Lindsay R."/>
            <person name="Hauser H."/>
            <person name="James K."/>
            <person name="Quiles M."/>
            <person name="Madan Babu M."/>
            <person name="Saito T."/>
            <person name="Buchrieser C."/>
            <person name="Wardroper A."/>
            <person name="Felder M."/>
            <person name="Thangavelu M."/>
            <person name="Johnson D."/>
            <person name="Knights A."/>
            <person name="Loulseged H."/>
            <person name="Mungall K."/>
            <person name="Oliver K."/>
            <person name="Price C."/>
            <person name="Quail M.A."/>
            <person name="Urushihara H."/>
            <person name="Hernandez J."/>
            <person name="Rabbinowitsch E."/>
            <person name="Steffen D."/>
            <person name="Sanders M."/>
            <person name="Ma J."/>
            <person name="Kohara Y."/>
            <person name="Sharp S."/>
            <person name="Simmonds M."/>
            <person name="Spiegler S."/>
            <person name="Tivey A."/>
            <person name="Sugano S."/>
            <person name="White B."/>
            <person name="Walker D."/>
            <person name="Woodward J."/>
            <person name="Winckler T."/>
            <person name="Tanaka Y."/>
            <person name="Shaulsky G."/>
            <person name="Schleicher M."/>
            <person name="Weinstock G."/>
            <person name="Rosenthal A."/>
            <person name="Cox E.C."/>
            <person name="Chisholm R.L."/>
            <person name="Gibbs R."/>
            <person name="Loomis W.F."/>
            <person name="Platzer M."/>
            <person name="Kay R.R."/>
            <person name="Williams J."/>
            <person name="Dear P.H."/>
            <person name="Noegel A.A."/>
            <person name="Barrell B."/>
            <person name="Kuspa A."/>
        </authorList>
    </citation>
    <scope>NUCLEOTIDE SEQUENCE [LARGE SCALE GENOMIC DNA]</scope>
    <source>
        <strain evidence="2 3">AX4</strain>
    </source>
</reference>
<dbReference type="AlphaFoldDB" id="Q54WJ4"/>
<dbReference type="RefSeq" id="XP_641559.1">
    <property type="nucleotide sequence ID" value="XM_636467.1"/>
</dbReference>